<proteinExistence type="inferred from homology"/>
<dbReference type="GO" id="GO:0030691">
    <property type="term" value="C:Noc2p-Noc3p complex"/>
    <property type="evidence" value="ECO:0007669"/>
    <property type="project" value="TreeGrafter"/>
</dbReference>
<keyword evidence="6" id="KW-1185">Reference proteome</keyword>
<evidence type="ECO:0000313" key="6">
    <source>
        <dbReference type="Proteomes" id="UP000242146"/>
    </source>
</evidence>
<dbReference type="GO" id="GO:0005730">
    <property type="term" value="C:nucleolus"/>
    <property type="evidence" value="ECO:0007669"/>
    <property type="project" value="TreeGrafter"/>
</dbReference>
<accession>A0A1X2G7Y7</accession>
<feature type="region of interest" description="Disordered" evidence="4">
    <location>
        <begin position="1"/>
        <end position="84"/>
    </location>
</feature>
<dbReference type="OrthoDB" id="10266662at2759"/>
<evidence type="ECO:0000256" key="4">
    <source>
        <dbReference type="SAM" id="MobiDB-lite"/>
    </source>
</evidence>
<evidence type="ECO:0000256" key="2">
    <source>
        <dbReference type="ARBA" id="ARBA00005907"/>
    </source>
</evidence>
<dbReference type="GO" id="GO:0030690">
    <property type="term" value="C:Noc1p-Noc2p complex"/>
    <property type="evidence" value="ECO:0007669"/>
    <property type="project" value="TreeGrafter"/>
</dbReference>
<evidence type="ECO:0000256" key="1">
    <source>
        <dbReference type="ARBA" id="ARBA00004123"/>
    </source>
</evidence>
<feature type="region of interest" description="Disordered" evidence="4">
    <location>
        <begin position="100"/>
        <end position="133"/>
    </location>
</feature>
<dbReference type="PANTHER" id="PTHR12687:SF4">
    <property type="entry name" value="NUCLEOLAR COMPLEX PROTEIN 2 HOMOLOG"/>
    <property type="match status" value="1"/>
</dbReference>
<name>A0A1X2G7Y7_9FUNG</name>
<dbReference type="AlphaFoldDB" id="A0A1X2G7Y7"/>
<comment type="similarity">
    <text evidence="2">Belongs to the NOC2 family.</text>
</comment>
<protein>
    <submittedName>
        <fullName evidence="5">Noc2-domain-containing protein</fullName>
    </submittedName>
</protein>
<gene>
    <name evidence="5" type="ORF">DM01DRAFT_1293143</name>
</gene>
<dbReference type="PANTHER" id="PTHR12687">
    <property type="entry name" value="NUCLEOLAR COMPLEX 2 AND RAD4-RELATED"/>
    <property type="match status" value="1"/>
</dbReference>
<dbReference type="Proteomes" id="UP000242146">
    <property type="component" value="Unassembled WGS sequence"/>
</dbReference>
<keyword evidence="3" id="KW-0539">Nucleus</keyword>
<dbReference type="GO" id="GO:0042273">
    <property type="term" value="P:ribosomal large subunit biogenesis"/>
    <property type="evidence" value="ECO:0007669"/>
    <property type="project" value="TreeGrafter"/>
</dbReference>
<comment type="caution">
    <text evidence="5">The sequence shown here is derived from an EMBL/GenBank/DDBJ whole genome shotgun (WGS) entry which is preliminary data.</text>
</comment>
<evidence type="ECO:0000256" key="3">
    <source>
        <dbReference type="ARBA" id="ARBA00023242"/>
    </source>
</evidence>
<comment type="subcellular location">
    <subcellularLocation>
        <location evidence="1">Nucleus</location>
    </subcellularLocation>
</comment>
<dbReference type="GO" id="GO:0005654">
    <property type="term" value="C:nucleoplasm"/>
    <property type="evidence" value="ECO:0007669"/>
    <property type="project" value="TreeGrafter"/>
</dbReference>
<dbReference type="InterPro" id="IPR005343">
    <property type="entry name" value="Noc2"/>
</dbReference>
<dbReference type="STRING" id="101127.A0A1X2G7Y7"/>
<feature type="compositionally biased region" description="Acidic residues" evidence="4">
    <location>
        <begin position="1"/>
        <end position="57"/>
    </location>
</feature>
<evidence type="ECO:0000313" key="5">
    <source>
        <dbReference type="EMBL" id="ORX47242.1"/>
    </source>
</evidence>
<dbReference type="EMBL" id="MCGT01000034">
    <property type="protein sequence ID" value="ORX47242.1"/>
    <property type="molecule type" value="Genomic_DNA"/>
</dbReference>
<feature type="compositionally biased region" description="Basic and acidic residues" evidence="4">
    <location>
        <begin position="58"/>
        <end position="84"/>
    </location>
</feature>
<organism evidence="5 6">
    <name type="scientific">Hesseltinella vesiculosa</name>
    <dbReference type="NCBI Taxonomy" id="101127"/>
    <lineage>
        <taxon>Eukaryota</taxon>
        <taxon>Fungi</taxon>
        <taxon>Fungi incertae sedis</taxon>
        <taxon>Mucoromycota</taxon>
        <taxon>Mucoromycotina</taxon>
        <taxon>Mucoromycetes</taxon>
        <taxon>Mucorales</taxon>
        <taxon>Cunninghamellaceae</taxon>
        <taxon>Hesseltinella</taxon>
    </lineage>
</organism>
<reference evidence="5 6" key="1">
    <citation type="submission" date="2016-07" db="EMBL/GenBank/DDBJ databases">
        <title>Pervasive Adenine N6-methylation of Active Genes in Fungi.</title>
        <authorList>
            <consortium name="DOE Joint Genome Institute"/>
            <person name="Mondo S.J."/>
            <person name="Dannebaum R.O."/>
            <person name="Kuo R.C."/>
            <person name="Labutti K."/>
            <person name="Haridas S."/>
            <person name="Kuo A."/>
            <person name="Salamov A."/>
            <person name="Ahrendt S.R."/>
            <person name="Lipzen A."/>
            <person name="Sullivan W."/>
            <person name="Andreopoulos W.B."/>
            <person name="Clum A."/>
            <person name="Lindquist E."/>
            <person name="Daum C."/>
            <person name="Ramamoorthy G.K."/>
            <person name="Gryganskyi A."/>
            <person name="Culley D."/>
            <person name="Magnuson J.K."/>
            <person name="James T.Y."/>
            <person name="O'Malley M.A."/>
            <person name="Stajich J.E."/>
            <person name="Spatafora J.W."/>
            <person name="Visel A."/>
            <person name="Grigoriev I.V."/>
        </authorList>
    </citation>
    <scope>NUCLEOTIDE SEQUENCE [LARGE SCALE GENOMIC DNA]</scope>
    <source>
        <strain evidence="5 6">NRRL 3301</strain>
    </source>
</reference>
<sequence length="590" mass="68157">MDAESDDLVMDDVMDNDSDDQDEEEEEEEEEDDDDDEDQDEQQDDDVLEASDEDEDDTKTKLKKDAVRHKKDMEELKKRDPEFYQYLQKEDAELLNFDMSEEEEEEEEAGSDAQDDSDDQANDDQDDQDDGMFDEGELTTVTMAMLDSWVQQIEKKADIKSWRRLMAAFKTATKMNDEEEREKNTFIYKIVDPAVFNKVLTSTMHFAPIVFDHHLLKSNPSSPRKAKQWTHLQSTIKTYLNNLLYLLRSLTDVSMQYLTVQEAEKCTAYWACFDRLPKDYLKVLLHMYSNMGSSDNVRIQSFLAIRSLASASHHTKRGDKDEPMLDLCLKHLYLEFVRTCKNTNAHTLPSINLMRNLAVDLYGLDQVTSYQQAFVYIRQLAVHLRGAMQTRSEETYKAVYNWQYVHCIDFWANVLATYCQPTQGEDESPLTSLIYPLSQVALGAIRLIPTAQYYPLRFHILKSLASLSKASKVFITLVPYLLDVLNSAELLNKAKPSTVKALDWDVTLRTPKSHLHGRVYQDGIIDQIVETLDLCMQPFYHELSFPEMAIPVIVAVKRFIKKSNNVKGNNKLLKLVHKVNLGDRALFFLT</sequence>
<dbReference type="Pfam" id="PF03715">
    <property type="entry name" value="Noc2"/>
    <property type="match status" value="1"/>
</dbReference>